<evidence type="ECO:0000259" key="8">
    <source>
        <dbReference type="PROSITE" id="PS51202"/>
    </source>
</evidence>
<dbReference type="RefSeq" id="WP_069437492.1">
    <property type="nucleotide sequence ID" value="NZ_LPWG01000012.1"/>
</dbReference>
<evidence type="ECO:0000313" key="9">
    <source>
        <dbReference type="EMBL" id="ODR98762.1"/>
    </source>
</evidence>
<dbReference type="GO" id="GO:0008324">
    <property type="term" value="F:monoatomic cation transmembrane transporter activity"/>
    <property type="evidence" value="ECO:0007669"/>
    <property type="project" value="InterPro"/>
</dbReference>
<dbReference type="Gene3D" id="3.30.70.1450">
    <property type="entry name" value="Regulator of K+ conductance, C-terminal domain"/>
    <property type="match status" value="1"/>
</dbReference>
<protein>
    <submittedName>
        <fullName evidence="9">Potassium transporter TrkA</fullName>
    </submittedName>
</protein>
<evidence type="ECO:0000256" key="1">
    <source>
        <dbReference type="ARBA" id="ARBA00004141"/>
    </source>
</evidence>
<keyword evidence="4" id="KW-0677">Repeat</keyword>
<dbReference type="InterPro" id="IPR031312">
    <property type="entry name" value="Na/sul_symport_CS"/>
</dbReference>
<feature type="transmembrane region" description="Helical" evidence="7">
    <location>
        <begin position="569"/>
        <end position="591"/>
    </location>
</feature>
<feature type="transmembrane region" description="Helical" evidence="7">
    <location>
        <begin position="507"/>
        <end position="524"/>
    </location>
</feature>
<keyword evidence="10" id="KW-1185">Reference proteome</keyword>
<evidence type="ECO:0000256" key="2">
    <source>
        <dbReference type="ARBA" id="ARBA00022448"/>
    </source>
</evidence>
<feature type="transmembrane region" description="Helical" evidence="7">
    <location>
        <begin position="60"/>
        <end position="79"/>
    </location>
</feature>
<feature type="transmembrane region" description="Helical" evidence="7">
    <location>
        <begin position="7"/>
        <end position="26"/>
    </location>
</feature>
<keyword evidence="3 7" id="KW-0812">Transmembrane</keyword>
<feature type="transmembrane region" description="Helical" evidence="7">
    <location>
        <begin position="32"/>
        <end position="48"/>
    </location>
</feature>
<organism evidence="9 10">
    <name type="scientific">Methyloceanibacter methanicus</name>
    <dbReference type="NCBI Taxonomy" id="1774968"/>
    <lineage>
        <taxon>Bacteria</taxon>
        <taxon>Pseudomonadati</taxon>
        <taxon>Pseudomonadota</taxon>
        <taxon>Alphaproteobacteria</taxon>
        <taxon>Hyphomicrobiales</taxon>
        <taxon>Hyphomicrobiaceae</taxon>
        <taxon>Methyloceanibacter</taxon>
    </lineage>
</organism>
<reference evidence="9 10" key="1">
    <citation type="journal article" date="2016" name="Environ. Microbiol.">
        <title>New Methyloceanibacter diversity from North Sea sediments includes methanotroph containing solely the soluble methane monooxygenase.</title>
        <authorList>
            <person name="Vekeman B."/>
            <person name="Kerckhof F.M."/>
            <person name="Cremers G."/>
            <person name="de Vos P."/>
            <person name="Vandamme P."/>
            <person name="Boon N."/>
            <person name="Op den Camp H.J."/>
            <person name="Heylen K."/>
        </authorList>
    </citation>
    <scope>NUCLEOTIDE SEQUENCE [LARGE SCALE GENOMIC DNA]</scope>
    <source>
        <strain evidence="9 10">R-67174</strain>
    </source>
</reference>
<evidence type="ECO:0000256" key="3">
    <source>
        <dbReference type="ARBA" id="ARBA00022692"/>
    </source>
</evidence>
<evidence type="ECO:0000313" key="10">
    <source>
        <dbReference type="Proteomes" id="UP000094501"/>
    </source>
</evidence>
<dbReference type="InterPro" id="IPR006037">
    <property type="entry name" value="RCK_C"/>
</dbReference>
<evidence type="ECO:0000256" key="6">
    <source>
        <dbReference type="ARBA" id="ARBA00023136"/>
    </source>
</evidence>
<dbReference type="Proteomes" id="UP000094501">
    <property type="component" value="Unassembled WGS sequence"/>
</dbReference>
<dbReference type="GO" id="GO:0006813">
    <property type="term" value="P:potassium ion transport"/>
    <property type="evidence" value="ECO:0007669"/>
    <property type="project" value="InterPro"/>
</dbReference>
<feature type="transmembrane region" description="Helical" evidence="7">
    <location>
        <begin position="446"/>
        <end position="464"/>
    </location>
</feature>
<evidence type="ECO:0000256" key="7">
    <source>
        <dbReference type="SAM" id="Phobius"/>
    </source>
</evidence>
<accession>A0A1E3VZ07</accession>
<feature type="domain" description="RCK C-terminal" evidence="8">
    <location>
        <begin position="213"/>
        <end position="297"/>
    </location>
</feature>
<comment type="caution">
    <text evidence="9">The sequence shown here is derived from an EMBL/GenBank/DDBJ whole genome shotgun (WGS) entry which is preliminary data.</text>
</comment>
<gene>
    <name evidence="9" type="ORF">AUC68_06010</name>
</gene>
<dbReference type="PANTHER" id="PTHR43652:SF2">
    <property type="entry name" value="BASIC AMINO ACID ANTIPORTER YFCC-RELATED"/>
    <property type="match status" value="1"/>
</dbReference>
<dbReference type="InterPro" id="IPR036721">
    <property type="entry name" value="RCK_C_sf"/>
</dbReference>
<dbReference type="PROSITE" id="PS01271">
    <property type="entry name" value="NA_SULFATE"/>
    <property type="match status" value="1"/>
</dbReference>
<dbReference type="InterPro" id="IPR051679">
    <property type="entry name" value="DASS-Related_Transporters"/>
</dbReference>
<feature type="transmembrane region" description="Helical" evidence="7">
    <location>
        <begin position="531"/>
        <end position="549"/>
    </location>
</feature>
<dbReference type="PANTHER" id="PTHR43652">
    <property type="entry name" value="BASIC AMINO ACID ANTIPORTER YFCC-RELATED"/>
    <property type="match status" value="1"/>
</dbReference>
<keyword evidence="6 7" id="KW-0472">Membrane</keyword>
<keyword evidence="5 7" id="KW-1133">Transmembrane helix</keyword>
<feature type="transmembrane region" description="Helical" evidence="7">
    <location>
        <begin position="99"/>
        <end position="124"/>
    </location>
</feature>
<dbReference type="PROSITE" id="PS51202">
    <property type="entry name" value="RCK_C"/>
    <property type="match status" value="1"/>
</dbReference>
<comment type="subcellular location">
    <subcellularLocation>
        <location evidence="1">Membrane</location>
        <topology evidence="1">Multi-pass membrane protein</topology>
    </subcellularLocation>
</comment>
<proteinExistence type="predicted"/>
<name>A0A1E3VZ07_9HYPH</name>
<dbReference type="EMBL" id="LPWG01000012">
    <property type="protein sequence ID" value="ODR98762.1"/>
    <property type="molecule type" value="Genomic_DNA"/>
</dbReference>
<evidence type="ECO:0000256" key="4">
    <source>
        <dbReference type="ARBA" id="ARBA00022737"/>
    </source>
</evidence>
<dbReference type="AlphaFoldDB" id="A0A1E3VZ07"/>
<feature type="transmembrane region" description="Helical" evidence="7">
    <location>
        <begin position="485"/>
        <end position="501"/>
    </location>
</feature>
<feature type="transmembrane region" description="Helical" evidence="7">
    <location>
        <begin position="186"/>
        <end position="206"/>
    </location>
</feature>
<sequence length="593" mass="62642">MAQFIDQYQTGIALTILAATFFAFLFERYPPSVVATAGAAAFLVLGLIDTKDLMGVFSNSAPITIAAMFILSGALVRTGTLEAAASWVTSHAEERPKTVLVLFLLGTMAASAFMNNTPVVMVLIPIAVRLARTVNMAPTQLLIPLSYAAILGGTCTLIGTSTNLLVDGVARQQGLPAFSIFEITPVGLVAAVVGCSTMLLLARVLLPARMSAADLMDEEGKVHFLTELTVCDGSRFSGKTLGEIKELNRDGIQLLAVYRNGKASRDTLADHVLEAGDRIVIQATMPEVLTLHGERGFDILGVGGGETDRDHIIVEAVLAPGRGTHHTVTAMRLGRFGVRLLGISRHRYLPGIDLESVQLRAADRILLEGTPEGLAAAADEADFINMSQPRSRSFRRKKAPVAIITLVTVVLLAALKFMPIGGLAVLGVAAILLLRCIDAEEAWESINGGILVLIFAMLAIGVGLDKTGAVEAIVGAIEPVLGRNSGYVLLAVVYFLAAVLTELITNNAVAVVLTPIAIGLAESLGLDSRPFLVAIMMGASASFATPIGYQTNTMVYASGNYRFSDFLRIGVPMNIIVGAATCLAIALFMPLSK</sequence>
<dbReference type="Pfam" id="PF02080">
    <property type="entry name" value="TrkA_C"/>
    <property type="match status" value="1"/>
</dbReference>
<keyword evidence="2" id="KW-0813">Transport</keyword>
<dbReference type="InterPro" id="IPR004680">
    <property type="entry name" value="Cit_transptr-like_dom"/>
</dbReference>
<feature type="transmembrane region" description="Helical" evidence="7">
    <location>
        <begin position="145"/>
        <end position="166"/>
    </location>
</feature>
<evidence type="ECO:0000256" key="5">
    <source>
        <dbReference type="ARBA" id="ARBA00022989"/>
    </source>
</evidence>
<dbReference type="GO" id="GO:0005886">
    <property type="term" value="C:plasma membrane"/>
    <property type="evidence" value="ECO:0007669"/>
    <property type="project" value="TreeGrafter"/>
</dbReference>
<dbReference type="Pfam" id="PF03600">
    <property type="entry name" value="CitMHS"/>
    <property type="match status" value="1"/>
</dbReference>
<dbReference type="OrthoDB" id="9809303at2"/>
<dbReference type="SUPFAM" id="SSF116726">
    <property type="entry name" value="TrkA C-terminal domain-like"/>
    <property type="match status" value="2"/>
</dbReference>
<feature type="transmembrane region" description="Helical" evidence="7">
    <location>
        <begin position="401"/>
        <end position="434"/>
    </location>
</feature>